<dbReference type="RefSeq" id="WP_072972633.1">
    <property type="nucleotide sequence ID" value="NZ_FQTY01000001.1"/>
</dbReference>
<keyword evidence="1" id="KW-0812">Transmembrane</keyword>
<dbReference type="AlphaFoldDB" id="A0A1M4SRQ0"/>
<dbReference type="GeneID" id="90996787"/>
<name>A0A1M4SRQ0_9FIRM</name>
<dbReference type="EMBL" id="FQTY01000001">
    <property type="protein sequence ID" value="SHE34910.1"/>
    <property type="molecule type" value="Genomic_DNA"/>
</dbReference>
<reference evidence="3" key="1">
    <citation type="submission" date="2016-11" db="EMBL/GenBank/DDBJ databases">
        <authorList>
            <person name="Varghese N."/>
            <person name="Submissions S."/>
        </authorList>
    </citation>
    <scope>NUCLEOTIDE SEQUENCE [LARGE SCALE GENOMIC DNA]</scope>
    <source>
        <strain evidence="3">DSM 18095</strain>
    </source>
</reference>
<feature type="transmembrane region" description="Helical" evidence="1">
    <location>
        <begin position="51"/>
        <end position="71"/>
    </location>
</feature>
<proteinExistence type="predicted"/>
<dbReference type="Gene3D" id="1.10.10.60">
    <property type="entry name" value="Homeodomain-like"/>
    <property type="match status" value="1"/>
</dbReference>
<gene>
    <name evidence="2" type="ORF">SAMN02745784_00460</name>
</gene>
<evidence type="ECO:0000313" key="2">
    <source>
        <dbReference type="EMBL" id="SHE34910.1"/>
    </source>
</evidence>
<dbReference type="STRING" id="1123404.SAMN02745784_00460"/>
<accession>A0A1M4SRQ0</accession>
<evidence type="ECO:0000256" key="1">
    <source>
        <dbReference type="SAM" id="Phobius"/>
    </source>
</evidence>
<protein>
    <submittedName>
        <fullName evidence="2">AraC family transcriptional regulator</fullName>
    </submittedName>
</protein>
<organism evidence="2 3">
    <name type="scientific">Tissierella praeacuta DSM 18095</name>
    <dbReference type="NCBI Taxonomy" id="1123404"/>
    <lineage>
        <taxon>Bacteria</taxon>
        <taxon>Bacillati</taxon>
        <taxon>Bacillota</taxon>
        <taxon>Tissierellia</taxon>
        <taxon>Tissierellales</taxon>
        <taxon>Tissierellaceae</taxon>
        <taxon>Tissierella</taxon>
    </lineage>
</organism>
<sequence length="73" mass="8838">MDSLKKMNEALKYIEENLDNDIDFNKVARFALCSEYCFQRVFSFFNRYYPIRIYLFVGALLLQHLSFRIVISR</sequence>
<keyword evidence="1" id="KW-0472">Membrane</keyword>
<keyword evidence="3" id="KW-1185">Reference proteome</keyword>
<dbReference type="Proteomes" id="UP000184114">
    <property type="component" value="Unassembled WGS sequence"/>
</dbReference>
<keyword evidence="1" id="KW-1133">Transmembrane helix</keyword>
<evidence type="ECO:0000313" key="3">
    <source>
        <dbReference type="Proteomes" id="UP000184114"/>
    </source>
</evidence>